<gene>
    <name evidence="1" type="ORF">SDC9_141684</name>
</gene>
<comment type="caution">
    <text evidence="1">The sequence shown here is derived from an EMBL/GenBank/DDBJ whole genome shotgun (WGS) entry which is preliminary data.</text>
</comment>
<dbReference type="AlphaFoldDB" id="A0A645DZH1"/>
<sequence>MRPGREASAQEHNYVGVNAGQSLGKDNFSNLSLPIAPCDVKKIQRVHLVGFQEIVGFAVYFFRGSVGIQHFPISWAKRYGSHFCSSV</sequence>
<evidence type="ECO:0000313" key="1">
    <source>
        <dbReference type="EMBL" id="MPM94538.1"/>
    </source>
</evidence>
<name>A0A645DZH1_9ZZZZ</name>
<dbReference type="EMBL" id="VSSQ01041152">
    <property type="protein sequence ID" value="MPM94538.1"/>
    <property type="molecule type" value="Genomic_DNA"/>
</dbReference>
<proteinExistence type="predicted"/>
<protein>
    <submittedName>
        <fullName evidence="1">Uncharacterized protein</fullName>
    </submittedName>
</protein>
<reference evidence="1" key="1">
    <citation type="submission" date="2019-08" db="EMBL/GenBank/DDBJ databases">
        <authorList>
            <person name="Kucharzyk K."/>
            <person name="Murdoch R.W."/>
            <person name="Higgins S."/>
            <person name="Loffler F."/>
        </authorList>
    </citation>
    <scope>NUCLEOTIDE SEQUENCE</scope>
</reference>
<accession>A0A645DZH1</accession>
<organism evidence="1">
    <name type="scientific">bioreactor metagenome</name>
    <dbReference type="NCBI Taxonomy" id="1076179"/>
    <lineage>
        <taxon>unclassified sequences</taxon>
        <taxon>metagenomes</taxon>
        <taxon>ecological metagenomes</taxon>
    </lineage>
</organism>